<dbReference type="EMBL" id="JQCN01000045">
    <property type="protein sequence ID" value="KRN98560.1"/>
    <property type="molecule type" value="Genomic_DNA"/>
</dbReference>
<dbReference type="PANTHER" id="PTHR30532">
    <property type="entry name" value="IRON III DICITRATE-BINDING PERIPLASMIC PROTEIN"/>
    <property type="match status" value="1"/>
</dbReference>
<evidence type="ECO:0000313" key="7">
    <source>
        <dbReference type="Proteomes" id="UP000051886"/>
    </source>
</evidence>
<dbReference type="SUPFAM" id="SSF53807">
    <property type="entry name" value="Helical backbone' metal receptor"/>
    <property type="match status" value="1"/>
</dbReference>
<comment type="subcellular location">
    <subcellularLocation>
        <location evidence="1">Cell envelope</location>
    </subcellularLocation>
</comment>
<reference evidence="6 7" key="1">
    <citation type="journal article" date="2015" name="Genome Announc.">
        <title>Expanding the biotechnology potential of lactobacilli through comparative genomics of 213 strains and associated genera.</title>
        <authorList>
            <person name="Sun Z."/>
            <person name="Harris H.M."/>
            <person name="McCann A."/>
            <person name="Guo C."/>
            <person name="Argimon S."/>
            <person name="Zhang W."/>
            <person name="Yang X."/>
            <person name="Jeffery I.B."/>
            <person name="Cooney J.C."/>
            <person name="Kagawa T.F."/>
            <person name="Liu W."/>
            <person name="Song Y."/>
            <person name="Salvetti E."/>
            <person name="Wrobel A."/>
            <person name="Rasinkangas P."/>
            <person name="Parkhill J."/>
            <person name="Rea M.C."/>
            <person name="O'Sullivan O."/>
            <person name="Ritari J."/>
            <person name="Douillard F.P."/>
            <person name="Paul Ross R."/>
            <person name="Yang R."/>
            <person name="Briner A.E."/>
            <person name="Felis G.E."/>
            <person name="de Vos W.M."/>
            <person name="Barrangou R."/>
            <person name="Klaenhammer T.R."/>
            <person name="Caufield P.W."/>
            <person name="Cui Y."/>
            <person name="Zhang H."/>
            <person name="O'Toole P.W."/>
        </authorList>
    </citation>
    <scope>NUCLEOTIDE SEQUENCE [LARGE SCALE GENOMIC DNA]</scope>
    <source>
        <strain evidence="6 7">NBRC 103219</strain>
    </source>
</reference>
<dbReference type="PATRIC" id="fig|449659.4.peg.1940"/>
<keyword evidence="4" id="KW-0732">Signal</keyword>
<comment type="similarity">
    <text evidence="2">Belongs to the bacterial solute-binding protein 8 family.</text>
</comment>
<evidence type="ECO:0000256" key="3">
    <source>
        <dbReference type="ARBA" id="ARBA00022448"/>
    </source>
</evidence>
<feature type="domain" description="Fe/B12 periplasmic-binding" evidence="5">
    <location>
        <begin position="52"/>
        <end position="330"/>
    </location>
</feature>
<evidence type="ECO:0000256" key="2">
    <source>
        <dbReference type="ARBA" id="ARBA00008814"/>
    </source>
</evidence>
<organism evidence="6 7">
    <name type="scientific">Ligilactobacillus pobuzihii</name>
    <dbReference type="NCBI Taxonomy" id="449659"/>
    <lineage>
        <taxon>Bacteria</taxon>
        <taxon>Bacillati</taxon>
        <taxon>Bacillota</taxon>
        <taxon>Bacilli</taxon>
        <taxon>Lactobacillales</taxon>
        <taxon>Lactobacillaceae</taxon>
        <taxon>Ligilactobacillus</taxon>
    </lineage>
</organism>
<accession>A0A0R2LAI2</accession>
<dbReference type="Proteomes" id="UP000051886">
    <property type="component" value="Unassembled WGS sequence"/>
</dbReference>
<dbReference type="InterPro" id="IPR002491">
    <property type="entry name" value="ABC_transptr_periplasmic_BD"/>
</dbReference>
<gene>
    <name evidence="6" type="ORF">IV66_GL001891</name>
</gene>
<dbReference type="CDD" id="cd01146">
    <property type="entry name" value="FhuD"/>
    <property type="match status" value="1"/>
</dbReference>
<dbReference type="STRING" id="449659.IV66_GL001891"/>
<dbReference type="Pfam" id="PF01497">
    <property type="entry name" value="Peripla_BP_2"/>
    <property type="match status" value="1"/>
</dbReference>
<evidence type="ECO:0000259" key="5">
    <source>
        <dbReference type="PROSITE" id="PS50983"/>
    </source>
</evidence>
<keyword evidence="3" id="KW-0813">Transport</keyword>
<dbReference type="Gene3D" id="3.40.50.1980">
    <property type="entry name" value="Nitrogenase molybdenum iron protein domain"/>
    <property type="match status" value="2"/>
</dbReference>
<dbReference type="GO" id="GO:1901678">
    <property type="term" value="P:iron coordination entity transport"/>
    <property type="evidence" value="ECO:0007669"/>
    <property type="project" value="UniProtKB-ARBA"/>
</dbReference>
<sequence>MIMLLTIFIGGCSKSSQINNDANSSEKNNKSQYPIKIKNKFGTTVIKQKPKRVATIHWGNQDIPLALGVEPVGFSAANFGVKDKSGLLPWTKKKLKQLDVKNPKVFRDTDGLDFEAIADSKPDVILAAYSGITKEDYKTLSKIAPVVAYPKSPWTTSWKEQVRLDAKGMGMEKQGKRLISKTEQKIQNGVKHYPQLKGKTVTWVNFSARDLSKFQIYTSADPRPALLEEFGLRYPQSITREIKSKQSYSKDFSSEKAEVLNDTDIIVGYGDQKLYKALKNDPILGKVPAIKRGSVAFIDSDSPIVAAGTPTPLSINYTLDEYLDLLGKAAGKVQ</sequence>
<evidence type="ECO:0000256" key="4">
    <source>
        <dbReference type="ARBA" id="ARBA00022729"/>
    </source>
</evidence>
<dbReference type="AlphaFoldDB" id="A0A0R2LAI2"/>
<name>A0A0R2LAI2_9LACO</name>
<comment type="caution">
    <text evidence="6">The sequence shown here is derived from an EMBL/GenBank/DDBJ whole genome shotgun (WGS) entry which is preliminary data.</text>
</comment>
<dbReference type="PROSITE" id="PS50983">
    <property type="entry name" value="FE_B12_PBP"/>
    <property type="match status" value="1"/>
</dbReference>
<keyword evidence="7" id="KW-1185">Reference proteome</keyword>
<dbReference type="InterPro" id="IPR051313">
    <property type="entry name" value="Bact_iron-sidero_bind"/>
</dbReference>
<evidence type="ECO:0000313" key="6">
    <source>
        <dbReference type="EMBL" id="KRN98560.1"/>
    </source>
</evidence>
<protein>
    <submittedName>
        <fullName evidence="6">Iron ABC transporter permease</fullName>
    </submittedName>
</protein>
<dbReference type="PANTHER" id="PTHR30532:SF24">
    <property type="entry name" value="FERRIC ENTEROBACTIN-BINDING PERIPLASMIC PROTEIN FEPB"/>
    <property type="match status" value="1"/>
</dbReference>
<proteinExistence type="inferred from homology"/>
<dbReference type="GO" id="GO:0030288">
    <property type="term" value="C:outer membrane-bounded periplasmic space"/>
    <property type="evidence" value="ECO:0007669"/>
    <property type="project" value="TreeGrafter"/>
</dbReference>
<evidence type="ECO:0000256" key="1">
    <source>
        <dbReference type="ARBA" id="ARBA00004196"/>
    </source>
</evidence>